<dbReference type="Proteomes" id="UP000240621">
    <property type="component" value="Unassembled WGS sequence"/>
</dbReference>
<dbReference type="NCBIfam" id="NF005744">
    <property type="entry name" value="PRK07568.1"/>
    <property type="match status" value="1"/>
</dbReference>
<reference evidence="9 10" key="1">
    <citation type="submission" date="2018-03" db="EMBL/GenBank/DDBJ databases">
        <title>Genomic Encyclopedia of Archaeal and Bacterial Type Strains, Phase II (KMG-II): from individual species to whole genera.</title>
        <authorList>
            <person name="Goeker M."/>
        </authorList>
    </citation>
    <scope>NUCLEOTIDE SEQUENCE [LARGE SCALE GENOMIC DNA]</scope>
    <source>
        <strain evidence="9 10">DSM 27267</strain>
    </source>
</reference>
<protein>
    <recommendedName>
        <fullName evidence="6">Aminotransferase</fullName>
        <ecNumber evidence="6">2.6.1.-</ecNumber>
    </recommendedName>
</protein>
<evidence type="ECO:0000313" key="10">
    <source>
        <dbReference type="Proteomes" id="UP000240621"/>
    </source>
</evidence>
<sequence>MPKISQRGDLLPESSIRKLVPYAEKAREQGKKVIQLNIGQPDIKTPPHAIERIRNFNFELIPYGQSYGNDSYRKKLAQYYRNRKIDVEYTDILITTGGSEAISFTFMVCFNPGDEIIIPEPFYANYRSFAVGTDVVIKPITSHIEDGYQLPSISEFEKVITPRTKGIFICNPNNPTGYLYSREELEQLRELVLKHDLYLISDEVYKEFVYDGFQHHSVMELPDIEEHVIMIDSVSKRFSACGIRIGSVVSRNKELIASILKLGMARLCPPILGQEVAEAAVDSPPEYMEEVYNEYLRRRNYFINALNEIPGVYSPMPRGAFYSMVKLPVEDSDHFCRWLLEEFEHNGSTVMLAPASGFYSTDDSGKNEVRVAYVLNVEDLKEAVACIREALKVYPQRTPEAEG</sequence>
<keyword evidence="11" id="KW-1185">Reference proteome</keyword>
<evidence type="ECO:0000313" key="11">
    <source>
        <dbReference type="Proteomes" id="UP000396862"/>
    </source>
</evidence>
<keyword evidence="4 6" id="KW-0808">Transferase</keyword>
<evidence type="ECO:0000313" key="9">
    <source>
        <dbReference type="EMBL" id="PSK85547.1"/>
    </source>
</evidence>
<dbReference type="CDD" id="cd00609">
    <property type="entry name" value="AAT_like"/>
    <property type="match status" value="1"/>
</dbReference>
<dbReference type="PANTHER" id="PTHR46383">
    <property type="entry name" value="ASPARTATE AMINOTRANSFERASE"/>
    <property type="match status" value="1"/>
</dbReference>
<dbReference type="InterPro" id="IPR015421">
    <property type="entry name" value="PyrdxlP-dep_Trfase_major"/>
</dbReference>
<keyword evidence="5" id="KW-0663">Pyridoxal phosphate</keyword>
<dbReference type="InterPro" id="IPR015424">
    <property type="entry name" value="PyrdxlP-dep_Trfase"/>
</dbReference>
<keyword evidence="3 6" id="KW-0032">Aminotransferase</keyword>
<evidence type="ECO:0000256" key="5">
    <source>
        <dbReference type="ARBA" id="ARBA00022898"/>
    </source>
</evidence>
<comment type="similarity">
    <text evidence="2 6">Belongs to the class-I pyridoxal-phosphate-dependent aminotransferase family.</text>
</comment>
<dbReference type="AlphaFoldDB" id="A0A2P8CKP3"/>
<evidence type="ECO:0000313" key="8">
    <source>
        <dbReference type="EMBL" id="GET20167.1"/>
    </source>
</evidence>
<dbReference type="Gene3D" id="3.90.1150.10">
    <property type="entry name" value="Aspartate Aminotransferase, domain 1"/>
    <property type="match status" value="1"/>
</dbReference>
<dbReference type="GO" id="GO:0030170">
    <property type="term" value="F:pyridoxal phosphate binding"/>
    <property type="evidence" value="ECO:0007669"/>
    <property type="project" value="InterPro"/>
</dbReference>
<dbReference type="InterPro" id="IPR050596">
    <property type="entry name" value="AspAT/PAT-like"/>
</dbReference>
<dbReference type="PROSITE" id="PS00105">
    <property type="entry name" value="AA_TRANSFER_CLASS_1"/>
    <property type="match status" value="1"/>
</dbReference>
<dbReference type="SUPFAM" id="SSF53383">
    <property type="entry name" value="PLP-dependent transferases"/>
    <property type="match status" value="1"/>
</dbReference>
<organism evidence="9 10">
    <name type="scientific">Prolixibacter denitrificans</name>
    <dbReference type="NCBI Taxonomy" id="1541063"/>
    <lineage>
        <taxon>Bacteria</taxon>
        <taxon>Pseudomonadati</taxon>
        <taxon>Bacteroidota</taxon>
        <taxon>Bacteroidia</taxon>
        <taxon>Marinilabiliales</taxon>
        <taxon>Prolixibacteraceae</taxon>
        <taxon>Prolixibacter</taxon>
    </lineage>
</organism>
<feature type="domain" description="Aminotransferase class I/classII large" evidence="7">
    <location>
        <begin position="31"/>
        <end position="385"/>
    </location>
</feature>
<evidence type="ECO:0000256" key="2">
    <source>
        <dbReference type="ARBA" id="ARBA00007441"/>
    </source>
</evidence>
<dbReference type="OrthoDB" id="9802328at2"/>
<dbReference type="GO" id="GO:0006520">
    <property type="term" value="P:amino acid metabolic process"/>
    <property type="evidence" value="ECO:0007669"/>
    <property type="project" value="InterPro"/>
</dbReference>
<dbReference type="EMBL" id="PYGC01000001">
    <property type="protein sequence ID" value="PSK85547.1"/>
    <property type="molecule type" value="Genomic_DNA"/>
</dbReference>
<dbReference type="InterPro" id="IPR004838">
    <property type="entry name" value="NHTrfase_class1_PyrdxlP-BS"/>
</dbReference>
<comment type="cofactor">
    <cofactor evidence="1 6">
        <name>pyridoxal 5'-phosphate</name>
        <dbReference type="ChEBI" id="CHEBI:597326"/>
    </cofactor>
</comment>
<dbReference type="Pfam" id="PF00155">
    <property type="entry name" value="Aminotran_1_2"/>
    <property type="match status" value="1"/>
</dbReference>
<reference evidence="8 11" key="2">
    <citation type="submission" date="2019-10" db="EMBL/GenBank/DDBJ databases">
        <title>Prolixibacter strains distinguished by the presence of nitrate reductase genes were adept at nitrate-dependent anaerobic corrosion of metallic iron and carbon steel.</title>
        <authorList>
            <person name="Iino T."/>
            <person name="Shono N."/>
            <person name="Ito K."/>
            <person name="Nakamura R."/>
            <person name="Sueoka K."/>
            <person name="Harayama S."/>
            <person name="Ohkuma M."/>
        </authorList>
    </citation>
    <scope>NUCLEOTIDE SEQUENCE [LARGE SCALE GENOMIC DNA]</scope>
    <source>
        <strain evidence="8 11">MIC1-1</strain>
    </source>
</reference>
<evidence type="ECO:0000256" key="3">
    <source>
        <dbReference type="ARBA" id="ARBA00022576"/>
    </source>
</evidence>
<dbReference type="InterPro" id="IPR004839">
    <property type="entry name" value="Aminotransferase_I/II_large"/>
</dbReference>
<proteinExistence type="inferred from homology"/>
<evidence type="ECO:0000259" key="7">
    <source>
        <dbReference type="Pfam" id="PF00155"/>
    </source>
</evidence>
<comment type="caution">
    <text evidence="9">The sequence shown here is derived from an EMBL/GenBank/DDBJ whole genome shotgun (WGS) entry which is preliminary data.</text>
</comment>
<evidence type="ECO:0000256" key="4">
    <source>
        <dbReference type="ARBA" id="ARBA00022679"/>
    </source>
</evidence>
<dbReference type="RefSeq" id="WP_106540578.1">
    <property type="nucleotide sequence ID" value="NZ_BLAU01000001.1"/>
</dbReference>
<dbReference type="EMBL" id="BLAU01000001">
    <property type="protein sequence ID" value="GET20167.1"/>
    <property type="molecule type" value="Genomic_DNA"/>
</dbReference>
<gene>
    <name evidence="9" type="ORF">CLV93_101510</name>
    <name evidence="8" type="ORF">JCM18694_04130</name>
</gene>
<evidence type="ECO:0000256" key="6">
    <source>
        <dbReference type="RuleBase" id="RU000481"/>
    </source>
</evidence>
<dbReference type="InterPro" id="IPR015422">
    <property type="entry name" value="PyrdxlP-dep_Trfase_small"/>
</dbReference>
<dbReference type="GO" id="GO:0008483">
    <property type="term" value="F:transaminase activity"/>
    <property type="evidence" value="ECO:0007669"/>
    <property type="project" value="UniProtKB-KW"/>
</dbReference>
<dbReference type="Proteomes" id="UP000396862">
    <property type="component" value="Unassembled WGS sequence"/>
</dbReference>
<name>A0A2P8CKP3_9BACT</name>
<accession>A0A2P8CKP3</accession>
<dbReference type="EC" id="2.6.1.-" evidence="6"/>
<evidence type="ECO:0000256" key="1">
    <source>
        <dbReference type="ARBA" id="ARBA00001933"/>
    </source>
</evidence>
<dbReference type="Gene3D" id="3.40.640.10">
    <property type="entry name" value="Type I PLP-dependent aspartate aminotransferase-like (Major domain)"/>
    <property type="match status" value="1"/>
</dbReference>